<dbReference type="Proteomes" id="UP001191082">
    <property type="component" value="Unassembled WGS sequence"/>
</dbReference>
<sequence length="89" mass="9824">MAADYVANRRASAYLPARAVKRRLDAWTLHVVADAPRFPYPAWIVWRDDIDPDIAATARTSLAAIVADAENEQETLVRSLEAMKGQDAG</sequence>
<comment type="caution">
    <text evidence="1">The sequence shown here is derived from an EMBL/GenBank/DDBJ whole genome shotgun (WGS) entry which is preliminary data.</text>
</comment>
<evidence type="ECO:0008006" key="3">
    <source>
        <dbReference type="Google" id="ProtNLM"/>
    </source>
</evidence>
<protein>
    <recommendedName>
        <fullName evidence="3">LysR substrate binding domain-containing protein</fullName>
    </recommendedName>
</protein>
<organism evidence="1 2">
    <name type="scientific">Arenibacterium halophilum</name>
    <dbReference type="NCBI Taxonomy" id="2583821"/>
    <lineage>
        <taxon>Bacteria</taxon>
        <taxon>Pseudomonadati</taxon>
        <taxon>Pseudomonadota</taxon>
        <taxon>Alphaproteobacteria</taxon>
        <taxon>Rhodobacterales</taxon>
        <taxon>Paracoccaceae</taxon>
        <taxon>Arenibacterium</taxon>
    </lineage>
</organism>
<evidence type="ECO:0000313" key="2">
    <source>
        <dbReference type="Proteomes" id="UP001191082"/>
    </source>
</evidence>
<proteinExistence type="predicted"/>
<evidence type="ECO:0000313" key="1">
    <source>
        <dbReference type="EMBL" id="TMV07437.1"/>
    </source>
</evidence>
<accession>A0ABY2WX70</accession>
<dbReference type="EMBL" id="VCPC01000008">
    <property type="protein sequence ID" value="TMV07437.1"/>
    <property type="molecule type" value="Genomic_DNA"/>
</dbReference>
<dbReference type="RefSeq" id="WP_138865914.1">
    <property type="nucleotide sequence ID" value="NZ_VCPC01000008.1"/>
</dbReference>
<reference evidence="1 2" key="1">
    <citation type="submission" date="2019-05" db="EMBL/GenBank/DDBJ databases">
        <title>Marivita sp. nov. isolated from sea sediment.</title>
        <authorList>
            <person name="Kim W."/>
        </authorList>
    </citation>
    <scope>NUCLEOTIDE SEQUENCE [LARGE SCALE GENOMIC DNA]</scope>
    <source>
        <strain evidence="1 2">CAU 1492</strain>
    </source>
</reference>
<name>A0ABY2WX70_9RHOB</name>
<gene>
    <name evidence="1" type="ORF">FGK64_21450</name>
</gene>
<keyword evidence="2" id="KW-1185">Reference proteome</keyword>